<evidence type="ECO:0000256" key="5">
    <source>
        <dbReference type="ARBA" id="ARBA00023040"/>
    </source>
</evidence>
<dbReference type="GO" id="GO:0005886">
    <property type="term" value="C:plasma membrane"/>
    <property type="evidence" value="ECO:0007669"/>
    <property type="project" value="UniProtKB-SubCell"/>
</dbReference>
<evidence type="ECO:0000256" key="10">
    <source>
        <dbReference type="SAM" id="MobiDB-lite"/>
    </source>
</evidence>
<feature type="region of interest" description="Disordered" evidence="10">
    <location>
        <begin position="409"/>
        <end position="430"/>
    </location>
</feature>
<reference evidence="13" key="1">
    <citation type="submission" date="2020-05" db="UniProtKB">
        <authorList>
            <consortium name="EnsemblMetazoa"/>
        </authorList>
    </citation>
    <scope>IDENTIFICATION</scope>
    <source>
        <strain evidence="13">BB02</strain>
    </source>
</reference>
<name>A0A2C9KZY2_BIOGL</name>
<evidence type="ECO:0000256" key="2">
    <source>
        <dbReference type="ARBA" id="ARBA00022475"/>
    </source>
</evidence>
<dbReference type="PROSITE" id="PS00237">
    <property type="entry name" value="G_PROTEIN_RECEP_F1_1"/>
    <property type="match status" value="1"/>
</dbReference>
<comment type="similarity">
    <text evidence="9">Belongs to the G-protein coupled receptor 1 family.</text>
</comment>
<dbReference type="AlphaFoldDB" id="A0A2C9KZY2"/>
<feature type="transmembrane region" description="Helical" evidence="11">
    <location>
        <begin position="6"/>
        <end position="28"/>
    </location>
</feature>
<dbReference type="PANTHER" id="PTHR24249:SF372">
    <property type="entry name" value="G-PROTEIN COUPLED RECEPTORS FAMILY 1 PROFILE DOMAIN-CONTAINING PROTEIN"/>
    <property type="match status" value="1"/>
</dbReference>
<keyword evidence="8 9" id="KW-0807">Transducer</keyword>
<accession>A0A2C9KZY2</accession>
<organism evidence="13 14">
    <name type="scientific">Biomphalaria glabrata</name>
    <name type="common">Bloodfluke planorb</name>
    <name type="synonym">Freshwater snail</name>
    <dbReference type="NCBI Taxonomy" id="6526"/>
    <lineage>
        <taxon>Eukaryota</taxon>
        <taxon>Metazoa</taxon>
        <taxon>Spiralia</taxon>
        <taxon>Lophotrochozoa</taxon>
        <taxon>Mollusca</taxon>
        <taxon>Gastropoda</taxon>
        <taxon>Heterobranchia</taxon>
        <taxon>Euthyneura</taxon>
        <taxon>Panpulmonata</taxon>
        <taxon>Hygrophila</taxon>
        <taxon>Lymnaeoidea</taxon>
        <taxon>Planorbidae</taxon>
        <taxon>Biomphalaria</taxon>
    </lineage>
</organism>
<dbReference type="InterPro" id="IPR050569">
    <property type="entry name" value="TAAR"/>
</dbReference>
<proteinExistence type="inferred from homology"/>
<evidence type="ECO:0000313" key="13">
    <source>
        <dbReference type="EnsemblMetazoa" id="BGLB025499-PA"/>
    </source>
</evidence>
<dbReference type="OrthoDB" id="6137484at2759"/>
<dbReference type="EnsemblMetazoa" id="BGLB025499-RA">
    <property type="protein sequence ID" value="BGLB025499-PA"/>
    <property type="gene ID" value="BGLB025499"/>
</dbReference>
<dbReference type="PROSITE" id="PS50262">
    <property type="entry name" value="G_PROTEIN_RECEP_F1_2"/>
    <property type="match status" value="1"/>
</dbReference>
<feature type="transmembrane region" description="Helical" evidence="11">
    <location>
        <begin position="618"/>
        <end position="642"/>
    </location>
</feature>
<keyword evidence="4 11" id="KW-1133">Transmembrane helix</keyword>
<keyword evidence="7 9" id="KW-0675">Receptor</keyword>
<dbReference type="InterPro" id="IPR000276">
    <property type="entry name" value="GPCR_Rhodpsn"/>
</dbReference>
<evidence type="ECO:0000256" key="7">
    <source>
        <dbReference type="ARBA" id="ARBA00023170"/>
    </source>
</evidence>
<gene>
    <name evidence="13" type="primary">106062576</name>
</gene>
<dbReference type="PRINTS" id="PR00237">
    <property type="entry name" value="GPCRRHODOPSN"/>
</dbReference>
<evidence type="ECO:0000256" key="4">
    <source>
        <dbReference type="ARBA" id="ARBA00022989"/>
    </source>
</evidence>
<keyword evidence="5 9" id="KW-0297">G-protein coupled receptor</keyword>
<feature type="region of interest" description="Disordered" evidence="10">
    <location>
        <begin position="481"/>
        <end position="502"/>
    </location>
</feature>
<dbReference type="STRING" id="6526.A0A2C9KZY2"/>
<dbReference type="GO" id="GO:0004930">
    <property type="term" value="F:G protein-coupled receptor activity"/>
    <property type="evidence" value="ECO:0007669"/>
    <property type="project" value="UniProtKB-KW"/>
</dbReference>
<dbReference type="SUPFAM" id="SSF81321">
    <property type="entry name" value="Family A G protein-coupled receptor-like"/>
    <property type="match status" value="1"/>
</dbReference>
<evidence type="ECO:0000256" key="3">
    <source>
        <dbReference type="ARBA" id="ARBA00022692"/>
    </source>
</evidence>
<keyword evidence="3 9" id="KW-0812">Transmembrane</keyword>
<feature type="compositionally biased region" description="Polar residues" evidence="10">
    <location>
        <begin position="226"/>
        <end position="251"/>
    </location>
</feature>
<sequence>VDVSTVFIMALATTDLTICLVVLPGVLIKEWYVPFRWDALCRGWELVRCATIPLSSLILVIVAVDRYIMICKVGHFQAVSTKEARTKFSAKLQDTLISKIYCYRWILIGIIVCSVGLGIPPMLRVGVYQEGSSPGDPPEYLGLCISNDFLITKNAVDHYWQAMAAKFFLVLVTVIVLYSSIFHTVYQQGLWHPAASHSDAASVSRHDASKAPDETSNIATAPKQHLVTTDGPNLEQVTTDGPNLEQVTTDGPNKGQHKVITDSPALGHHKVMTNAPIPGNYNVVTDDPSSRHHKVDIRILSQLSERQSKNCPYSTRETKPSEEIMLNIAQVKNIDSQVSLYDAPTTLLVKEAAGPHQQNVPEPPHANQLMHCNPWQPSIPLNKMSALKTDEDNQNTDTDILSACDVQPHQLGSHSTRDGHNSYPQNFNDRNEQLATGHSYLNKSGQNELIQHNESCENELIQHNESGQNELIQNNESGQNELVQDNESETNPKNIPSNKSFQQGKKLMCEMHKESLLPHGGQSRTSQTNTPCVGQSPTLQVGQFGDPQEGHSTMKCSSLFKRLFQTKVHPLQPANTSELQTPTTGKSSRTGAVKFQRYHITDARQKRIWTAQVKTAKVLLMVTIVYVLSFAPVLLMTVNAIPSHRIPFYTYFLHSAANPLIYSFINPTFRMQLMKLLKCRRWTE</sequence>
<feature type="compositionally biased region" description="Basic and acidic residues" evidence="10">
    <location>
        <begin position="204"/>
        <end position="213"/>
    </location>
</feature>
<comment type="subcellular location">
    <subcellularLocation>
        <location evidence="1">Cell membrane</location>
        <topology evidence="1">Multi-pass membrane protein</topology>
    </subcellularLocation>
</comment>
<evidence type="ECO:0000256" key="6">
    <source>
        <dbReference type="ARBA" id="ARBA00023136"/>
    </source>
</evidence>
<dbReference type="VEuPathDB" id="VectorBase:BGLAX_040548"/>
<dbReference type="VEuPathDB" id="VectorBase:BGLB025499"/>
<keyword evidence="6 11" id="KW-0472">Membrane</keyword>
<keyword evidence="2" id="KW-1003">Cell membrane</keyword>
<evidence type="ECO:0000313" key="14">
    <source>
        <dbReference type="Proteomes" id="UP000076420"/>
    </source>
</evidence>
<protein>
    <recommendedName>
        <fullName evidence="12">G-protein coupled receptors family 1 profile domain-containing protein</fullName>
    </recommendedName>
</protein>
<dbReference type="KEGG" id="bgt:106062576"/>
<evidence type="ECO:0000256" key="9">
    <source>
        <dbReference type="RuleBase" id="RU000688"/>
    </source>
</evidence>
<dbReference type="Proteomes" id="UP000076420">
    <property type="component" value="Unassembled WGS sequence"/>
</dbReference>
<evidence type="ECO:0000256" key="8">
    <source>
        <dbReference type="ARBA" id="ARBA00023224"/>
    </source>
</evidence>
<feature type="transmembrane region" description="Helical" evidence="11">
    <location>
        <begin position="101"/>
        <end position="123"/>
    </location>
</feature>
<dbReference type="CDD" id="cd00637">
    <property type="entry name" value="7tm_classA_rhodopsin-like"/>
    <property type="match status" value="2"/>
</dbReference>
<dbReference type="PANTHER" id="PTHR24249">
    <property type="entry name" value="HISTAMINE RECEPTOR-RELATED G-PROTEIN COUPLED RECEPTOR"/>
    <property type="match status" value="1"/>
</dbReference>
<feature type="domain" description="G-protein coupled receptors family 1 profile" evidence="12">
    <location>
        <begin position="1"/>
        <end position="187"/>
    </location>
</feature>
<evidence type="ECO:0000256" key="1">
    <source>
        <dbReference type="ARBA" id="ARBA00004651"/>
    </source>
</evidence>
<feature type="transmembrane region" description="Helical" evidence="11">
    <location>
        <begin position="159"/>
        <end position="178"/>
    </location>
</feature>
<feature type="region of interest" description="Disordered" evidence="10">
    <location>
        <begin position="202"/>
        <end position="255"/>
    </location>
</feature>
<dbReference type="Gene3D" id="1.20.1070.10">
    <property type="entry name" value="Rhodopsin 7-helix transmembrane proteins"/>
    <property type="match status" value="2"/>
</dbReference>
<evidence type="ECO:0000256" key="11">
    <source>
        <dbReference type="SAM" id="Phobius"/>
    </source>
</evidence>
<dbReference type="InterPro" id="IPR017452">
    <property type="entry name" value="GPCR_Rhodpsn_7TM"/>
</dbReference>
<evidence type="ECO:0000259" key="12">
    <source>
        <dbReference type="PROSITE" id="PS50262"/>
    </source>
</evidence>
<dbReference type="Pfam" id="PF00001">
    <property type="entry name" value="7tm_1"/>
    <property type="match status" value="1"/>
</dbReference>
<feature type="transmembrane region" description="Helical" evidence="11">
    <location>
        <begin position="648"/>
        <end position="665"/>
    </location>
</feature>